<protein>
    <submittedName>
        <fullName evidence="2">Uncharacterized protein</fullName>
    </submittedName>
</protein>
<evidence type="ECO:0000256" key="1">
    <source>
        <dbReference type="SAM" id="MobiDB-lite"/>
    </source>
</evidence>
<proteinExistence type="predicted"/>
<evidence type="ECO:0000313" key="3">
    <source>
        <dbReference type="Proteomes" id="UP001212152"/>
    </source>
</evidence>
<sequence length="193" mass="21988">MGAVPTELDEKVGLSLDEIIKATKAQERAELVIPARRLGPRTGYSNFKARPVAETSQRAISLMRDVYSSDRRHRRRRIPKNSKITVSVVNDRQHQRPKRRLRQPAANLTYPIDRRSHGLTGLADRLEAVSRSPENYIDAGCFEDDDDDDDDEQRSYGTASDLTDRSIRRDSRSPLQSSFARAQAERLRNSGRK</sequence>
<reference evidence="2" key="1">
    <citation type="submission" date="2020-05" db="EMBL/GenBank/DDBJ databases">
        <title>Phylogenomic resolution of chytrid fungi.</title>
        <authorList>
            <person name="Stajich J.E."/>
            <person name="Amses K."/>
            <person name="Simmons R."/>
            <person name="Seto K."/>
            <person name="Myers J."/>
            <person name="Bonds A."/>
            <person name="Quandt C.A."/>
            <person name="Barry K."/>
            <person name="Liu P."/>
            <person name="Grigoriev I."/>
            <person name="Longcore J.E."/>
            <person name="James T.Y."/>
        </authorList>
    </citation>
    <scope>NUCLEOTIDE SEQUENCE</scope>
    <source>
        <strain evidence="2">JEL0379</strain>
    </source>
</reference>
<feature type="compositionally biased region" description="Acidic residues" evidence="1">
    <location>
        <begin position="141"/>
        <end position="152"/>
    </location>
</feature>
<keyword evidence="3" id="KW-1185">Reference proteome</keyword>
<gene>
    <name evidence="2" type="ORF">HDU87_004842</name>
</gene>
<name>A0AAD5THI7_9FUNG</name>
<comment type="caution">
    <text evidence="2">The sequence shown here is derived from an EMBL/GenBank/DDBJ whole genome shotgun (WGS) entry which is preliminary data.</text>
</comment>
<organism evidence="2 3">
    <name type="scientific">Geranomyces variabilis</name>
    <dbReference type="NCBI Taxonomy" id="109894"/>
    <lineage>
        <taxon>Eukaryota</taxon>
        <taxon>Fungi</taxon>
        <taxon>Fungi incertae sedis</taxon>
        <taxon>Chytridiomycota</taxon>
        <taxon>Chytridiomycota incertae sedis</taxon>
        <taxon>Chytridiomycetes</taxon>
        <taxon>Spizellomycetales</taxon>
        <taxon>Powellomycetaceae</taxon>
        <taxon>Geranomyces</taxon>
    </lineage>
</organism>
<feature type="region of interest" description="Disordered" evidence="1">
    <location>
        <begin position="137"/>
        <end position="193"/>
    </location>
</feature>
<dbReference type="Proteomes" id="UP001212152">
    <property type="component" value="Unassembled WGS sequence"/>
</dbReference>
<feature type="compositionally biased region" description="Basic and acidic residues" evidence="1">
    <location>
        <begin position="183"/>
        <end position="193"/>
    </location>
</feature>
<dbReference type="AlphaFoldDB" id="A0AAD5THI7"/>
<evidence type="ECO:0000313" key="2">
    <source>
        <dbReference type="EMBL" id="KAJ3176703.1"/>
    </source>
</evidence>
<feature type="compositionally biased region" description="Basic and acidic residues" evidence="1">
    <location>
        <begin position="162"/>
        <end position="172"/>
    </location>
</feature>
<dbReference type="EMBL" id="JADGJQ010000038">
    <property type="protein sequence ID" value="KAJ3176703.1"/>
    <property type="molecule type" value="Genomic_DNA"/>
</dbReference>
<accession>A0AAD5THI7</accession>